<keyword evidence="1" id="KW-0472">Membrane</keyword>
<dbReference type="Pfam" id="PF12836">
    <property type="entry name" value="HHH_3"/>
    <property type="match status" value="1"/>
</dbReference>
<keyword evidence="1" id="KW-1133">Transmembrane helix</keyword>
<name>A0A3B1CLA5_9ZZZZ</name>
<feature type="transmembrane region" description="Helical" evidence="1">
    <location>
        <begin position="20"/>
        <end position="39"/>
    </location>
</feature>
<dbReference type="EMBL" id="UOGH01000105">
    <property type="protein sequence ID" value="VAX29082.1"/>
    <property type="molecule type" value="Genomic_DNA"/>
</dbReference>
<sequence length="298" mass="33250">MDYHRGETPLKTTPPLKTKGSVLIVVLIVVAASLSLLLLKNEKVVAQYDEVASAHKIQQAYIYCDSVIKGITRLLEDDRNTYDSSEELWAALPTIPTTEGYITTVVVPLNSRISIIEVSSRNEKLRRRTEDAVERLLSDASEQLDLESLRNLRPYSLGELRLLPGFSGLPKDLLGYFTVEDTAGKLNINFAGESVLAAFLPEIEPLTEAIIKYRESKPFKDISQIRKVPGMTDDVYLAIQPYITVSSSLFYIFAEAEVGGTRARANAIVKKVSGKIKILKYFEETEEFYVGGKDNLPL</sequence>
<proteinExistence type="predicted"/>
<dbReference type="GO" id="GO:0016020">
    <property type="term" value="C:membrane"/>
    <property type="evidence" value="ECO:0007669"/>
    <property type="project" value="InterPro"/>
</dbReference>
<dbReference type="Gene3D" id="1.10.150.320">
    <property type="entry name" value="Photosystem II 12 kDa extrinsic protein"/>
    <property type="match status" value="1"/>
</dbReference>
<accession>A0A3B1CLA5</accession>
<dbReference type="PANTHER" id="PTHR38831:SF2">
    <property type="entry name" value="TYPE II SECRETION SYSTEM PROTEIN K"/>
    <property type="match status" value="1"/>
</dbReference>
<gene>
    <name evidence="2" type="ORF">MNBD_NITROSPIRAE02-351</name>
</gene>
<protein>
    <recommendedName>
        <fullName evidence="3">General secretion pathway protein K</fullName>
    </recommendedName>
</protein>
<dbReference type="InterPro" id="IPR010994">
    <property type="entry name" value="RuvA_2-like"/>
</dbReference>
<reference evidence="2" key="1">
    <citation type="submission" date="2018-06" db="EMBL/GenBank/DDBJ databases">
        <authorList>
            <person name="Zhirakovskaya E."/>
        </authorList>
    </citation>
    <scope>NUCLEOTIDE SEQUENCE</scope>
</reference>
<evidence type="ECO:0000313" key="2">
    <source>
        <dbReference type="EMBL" id="VAX29082.1"/>
    </source>
</evidence>
<keyword evidence="1" id="KW-0812">Transmembrane</keyword>
<dbReference type="InterPro" id="IPR005628">
    <property type="entry name" value="GspK"/>
</dbReference>
<evidence type="ECO:0000256" key="1">
    <source>
        <dbReference type="SAM" id="Phobius"/>
    </source>
</evidence>
<organism evidence="2">
    <name type="scientific">hydrothermal vent metagenome</name>
    <dbReference type="NCBI Taxonomy" id="652676"/>
    <lineage>
        <taxon>unclassified sequences</taxon>
        <taxon>metagenomes</taxon>
        <taxon>ecological metagenomes</taxon>
    </lineage>
</organism>
<dbReference type="PANTHER" id="PTHR38831">
    <property type="entry name" value="TYPE II SECRETION SYSTEM PROTEIN K"/>
    <property type="match status" value="1"/>
</dbReference>
<dbReference type="AlphaFoldDB" id="A0A3B1CLA5"/>
<evidence type="ECO:0008006" key="3">
    <source>
        <dbReference type="Google" id="ProtNLM"/>
    </source>
</evidence>
<dbReference type="GO" id="GO:0009306">
    <property type="term" value="P:protein secretion"/>
    <property type="evidence" value="ECO:0007669"/>
    <property type="project" value="InterPro"/>
</dbReference>
<dbReference type="SUPFAM" id="SSF47781">
    <property type="entry name" value="RuvA domain 2-like"/>
    <property type="match status" value="1"/>
</dbReference>